<dbReference type="InterPro" id="IPR052934">
    <property type="entry name" value="Methyl-DNA_Rec/Restrict_Enz"/>
</dbReference>
<evidence type="ECO:0000259" key="2">
    <source>
        <dbReference type="Pfam" id="PF07728"/>
    </source>
</evidence>
<dbReference type="GO" id="GO:0016887">
    <property type="term" value="F:ATP hydrolysis activity"/>
    <property type="evidence" value="ECO:0007669"/>
    <property type="project" value="InterPro"/>
</dbReference>
<dbReference type="Pfam" id="PF07728">
    <property type="entry name" value="AAA_5"/>
    <property type="match status" value="1"/>
</dbReference>
<dbReference type="Pfam" id="PF14267">
    <property type="entry name" value="DUF4357"/>
    <property type="match status" value="1"/>
</dbReference>
<name>A0A7W5H4S7_9BACT</name>
<dbReference type="Proteomes" id="UP000536179">
    <property type="component" value="Unassembled WGS sequence"/>
</dbReference>
<dbReference type="InterPro" id="IPR025579">
    <property type="entry name" value="DUF4357"/>
</dbReference>
<protein>
    <submittedName>
        <fullName evidence="4">5-methylcytosine-specific restriction protein B</fullName>
        <ecNumber evidence="4">3.1.21.-</ecNumber>
    </submittedName>
</protein>
<keyword evidence="4" id="KW-0378">Hydrolase</keyword>
<accession>A0A7W5H4S7</accession>
<evidence type="ECO:0000259" key="3">
    <source>
        <dbReference type="Pfam" id="PF14267"/>
    </source>
</evidence>
<keyword evidence="5" id="KW-1185">Reference proteome</keyword>
<feature type="compositionally biased region" description="Acidic residues" evidence="1">
    <location>
        <begin position="862"/>
        <end position="893"/>
    </location>
</feature>
<proteinExistence type="predicted"/>
<sequence>MTSEPTNRFQIRATEAEATGYPTEGGFVVCEGAIARKAIVPSARTSNLPRERERLLAEGVLQEFDGHYRFMRDYEFDSPSAASAMVQGRTSNGWKDWKHSDGRTMSEVRRVSRPVGVTMLDDAKRQQIMDRAREMIDEGEMFTEAKLRQQYATFADRFGPDVLSDLEGEELLNRMHDHSDQDSLVYWLEFKSDEDFDTKRFGSIAGGSAMKFRIFRRSETGHWQAGDKKNKPVDISVEEGIAIATLHRDQLLAGAALLSELPDDATDDDYAELQDQLDELAPDVGRLAWGHKYFSLLFPEKLDDYHSPEWQRFHLMKLLQLPPEGDGRYVCAGRFVSAAAEVGLPMNHFTAALNEVQGRLHYYWRVGTSEGDTHTSHWPMMRDRECVAVGWNELGDLSWVEAKRESKNKLKALLAEKYPSTPQSEGRAAAELSNFIAKINEGDVIWAANGATVLGIGRVSGPYRHEPEFEFCHQRSVEWLSLEEWATPIHEGLQSSVREIKKYPENIVETERRIQHPPPVVDLPEPVVRGLTGIRLDDTQGRIQSVLDRKSQVIVYGPPGTGKTYWSVETTRELAAIANFGKRHNRLSDEQQTQITGENESSGLVRMCCFHPSYGYEDFLEGYRPTTTGGNVSFELRSGIFKKLCHDAASNADRHYFLIVDEINRGDIPRIFGELLTTLEKDKRGKPITLPVSQESFVVPKNVYLIGTMNTADRSITLLDSALRRRFGFVELMPDGKVLRDTKVSGIPLRAWFESLNARIREHVGRDARNLQIGHSYLMQSGSPIKEIASLRRALRDDIIPLLEEYCYEDYATLARILGTDLVDTVNLTIRQSLLDAGQEEALVQALLAPCPEIMTTTEAISSDESESEAESDDEVAEEDNDLQDNDSEDELS</sequence>
<gene>
    <name evidence="4" type="ORF">FHS27_001278</name>
</gene>
<dbReference type="SUPFAM" id="SSF52540">
    <property type="entry name" value="P-loop containing nucleoside triphosphate hydrolases"/>
    <property type="match status" value="1"/>
</dbReference>
<dbReference type="Gene3D" id="3.40.50.300">
    <property type="entry name" value="P-loop containing nucleotide triphosphate hydrolases"/>
    <property type="match status" value="1"/>
</dbReference>
<dbReference type="InterPro" id="IPR011704">
    <property type="entry name" value="ATPase_dyneun-rel_AAA"/>
</dbReference>
<dbReference type="GO" id="GO:0005524">
    <property type="term" value="F:ATP binding"/>
    <property type="evidence" value="ECO:0007669"/>
    <property type="project" value="InterPro"/>
</dbReference>
<organism evidence="4 5">
    <name type="scientific">Aporhodopirellula rubra</name>
    <dbReference type="NCBI Taxonomy" id="980271"/>
    <lineage>
        <taxon>Bacteria</taxon>
        <taxon>Pseudomonadati</taxon>
        <taxon>Planctomycetota</taxon>
        <taxon>Planctomycetia</taxon>
        <taxon>Pirellulales</taxon>
        <taxon>Pirellulaceae</taxon>
        <taxon>Aporhodopirellula</taxon>
    </lineage>
</organism>
<feature type="domain" description="ATPase dynein-related AAA" evidence="2">
    <location>
        <begin position="610"/>
        <end position="727"/>
    </location>
</feature>
<evidence type="ECO:0000256" key="1">
    <source>
        <dbReference type="SAM" id="MobiDB-lite"/>
    </source>
</evidence>
<evidence type="ECO:0000313" key="4">
    <source>
        <dbReference type="EMBL" id="MBB3205478.1"/>
    </source>
</evidence>
<dbReference type="InterPro" id="IPR027417">
    <property type="entry name" value="P-loop_NTPase"/>
</dbReference>
<dbReference type="PANTHER" id="PTHR37291:SF1">
    <property type="entry name" value="TYPE IV METHYL-DIRECTED RESTRICTION ENZYME ECOKMCRB SUBUNIT"/>
    <property type="match status" value="1"/>
</dbReference>
<dbReference type="AlphaFoldDB" id="A0A7W5H4S7"/>
<dbReference type="EMBL" id="JACHXU010000003">
    <property type="protein sequence ID" value="MBB3205478.1"/>
    <property type="molecule type" value="Genomic_DNA"/>
</dbReference>
<feature type="domain" description="DUF4357" evidence="3">
    <location>
        <begin position="52"/>
        <end position="105"/>
    </location>
</feature>
<dbReference type="EC" id="3.1.21.-" evidence="4"/>
<comment type="caution">
    <text evidence="4">The sequence shown here is derived from an EMBL/GenBank/DDBJ whole genome shotgun (WGS) entry which is preliminary data.</text>
</comment>
<evidence type="ECO:0000313" key="5">
    <source>
        <dbReference type="Proteomes" id="UP000536179"/>
    </source>
</evidence>
<feature type="region of interest" description="Disordered" evidence="1">
    <location>
        <begin position="856"/>
        <end position="893"/>
    </location>
</feature>
<reference evidence="4 5" key="1">
    <citation type="submission" date="2020-08" db="EMBL/GenBank/DDBJ databases">
        <title>Genomic Encyclopedia of Type Strains, Phase III (KMG-III): the genomes of soil and plant-associated and newly described type strains.</title>
        <authorList>
            <person name="Whitman W."/>
        </authorList>
    </citation>
    <scope>NUCLEOTIDE SEQUENCE [LARGE SCALE GENOMIC DNA]</scope>
    <source>
        <strain evidence="4 5">CECT 8075</strain>
    </source>
</reference>
<dbReference type="PANTHER" id="PTHR37291">
    <property type="entry name" value="5-METHYLCYTOSINE-SPECIFIC RESTRICTION ENZYME B"/>
    <property type="match status" value="1"/>
</dbReference>